<comment type="similarity">
    <text evidence="1 3">Belongs to the thiolase-like superfamily. Beta-ketoacyl-ACP synthases family.</text>
</comment>
<dbReference type="Pfam" id="PF02801">
    <property type="entry name" value="Ketoacyl-synt_C"/>
    <property type="match status" value="1"/>
</dbReference>
<sequence length="387" mass="41486">MERIDKIGIAAWGSISALGINGEGAWERYRDNAHCFTKAGFSENSDWIAPLSGESQSQIDALAEEKLKYQQLDPSVRYAIAASRNAVQQAGWVGIDDLGINIGSSRGATTAFEKYHEQFLENGRQFTDPLTSPGTTLGNIAGWAASDLNVSGPAISHSITCSTAMHSIINAVVWLRSGHCTRFLAGGSEAPLTPFTLAQMKALKVYSRLDDQYPCRSMDLEKTQSSMILGEGAACFCLEKDTEGALAYVSGIGYGTEVMTHGASLSADALCLQRSMKMALNGHDPESVSAVVLHAPGTIRGDMAELEAIKAVFGTHKPLLTSNKWKIGHTFGASGALSMEMALLMLLHDQFIQPPYLAQQRQTAPLKKILVNGVGFGGNAASILMER</sequence>
<dbReference type="SUPFAM" id="SSF53901">
    <property type="entry name" value="Thiolase-like"/>
    <property type="match status" value="2"/>
</dbReference>
<keyword evidence="6" id="KW-1185">Reference proteome</keyword>
<feature type="domain" description="Ketosynthase family 3 (KS3)" evidence="4">
    <location>
        <begin position="1"/>
        <end position="387"/>
    </location>
</feature>
<evidence type="ECO:0000256" key="1">
    <source>
        <dbReference type="ARBA" id="ARBA00008467"/>
    </source>
</evidence>
<comment type="caution">
    <text evidence="5">The sequence shown here is derived from an EMBL/GenBank/DDBJ whole genome shotgun (WGS) entry which is preliminary data.</text>
</comment>
<organism evidence="5 6">
    <name type="scientific">Anseongella ginsenosidimutans</name>
    <dbReference type="NCBI Taxonomy" id="496056"/>
    <lineage>
        <taxon>Bacteria</taxon>
        <taxon>Pseudomonadati</taxon>
        <taxon>Bacteroidota</taxon>
        <taxon>Sphingobacteriia</taxon>
        <taxon>Sphingobacteriales</taxon>
        <taxon>Sphingobacteriaceae</taxon>
        <taxon>Anseongella</taxon>
    </lineage>
</organism>
<keyword evidence="2 3" id="KW-0808">Transferase</keyword>
<dbReference type="OrthoDB" id="1141849at2"/>
<dbReference type="InterPro" id="IPR020841">
    <property type="entry name" value="PKS_Beta-ketoAc_synthase_dom"/>
</dbReference>
<accession>A0A4R3KV00</accession>
<dbReference type="EMBL" id="SMAD01000004">
    <property type="protein sequence ID" value="TCS87687.1"/>
    <property type="molecule type" value="Genomic_DNA"/>
</dbReference>
<dbReference type="PROSITE" id="PS52004">
    <property type="entry name" value="KS3_2"/>
    <property type="match status" value="1"/>
</dbReference>
<dbReference type="GO" id="GO:0006633">
    <property type="term" value="P:fatty acid biosynthetic process"/>
    <property type="evidence" value="ECO:0007669"/>
    <property type="project" value="TreeGrafter"/>
</dbReference>
<dbReference type="Pfam" id="PF00109">
    <property type="entry name" value="ketoacyl-synt"/>
    <property type="match status" value="1"/>
</dbReference>
<dbReference type="RefSeq" id="WP_132128764.1">
    <property type="nucleotide sequence ID" value="NZ_CP042432.1"/>
</dbReference>
<evidence type="ECO:0000313" key="6">
    <source>
        <dbReference type="Proteomes" id="UP000295807"/>
    </source>
</evidence>
<reference evidence="5 6" key="1">
    <citation type="submission" date="2019-03" db="EMBL/GenBank/DDBJ databases">
        <title>Genomic Encyclopedia of Type Strains, Phase IV (KMG-IV): sequencing the most valuable type-strain genomes for metagenomic binning, comparative biology and taxonomic classification.</title>
        <authorList>
            <person name="Goeker M."/>
        </authorList>
    </citation>
    <scope>NUCLEOTIDE SEQUENCE [LARGE SCALE GENOMIC DNA]</scope>
    <source>
        <strain evidence="5 6">DSM 21100</strain>
    </source>
</reference>
<dbReference type="Proteomes" id="UP000295807">
    <property type="component" value="Unassembled WGS sequence"/>
</dbReference>
<protein>
    <submittedName>
        <fullName evidence="5">3-oxoacyl-(Acyl-carrier-protein) synthase</fullName>
    </submittedName>
</protein>
<dbReference type="InterPro" id="IPR016039">
    <property type="entry name" value="Thiolase-like"/>
</dbReference>
<dbReference type="PANTHER" id="PTHR11712">
    <property type="entry name" value="POLYKETIDE SYNTHASE-RELATED"/>
    <property type="match status" value="1"/>
</dbReference>
<dbReference type="PANTHER" id="PTHR11712:SF336">
    <property type="entry name" value="3-OXOACYL-[ACYL-CARRIER-PROTEIN] SYNTHASE, MITOCHONDRIAL"/>
    <property type="match status" value="1"/>
</dbReference>
<dbReference type="InterPro" id="IPR000794">
    <property type="entry name" value="Beta-ketoacyl_synthase"/>
</dbReference>
<dbReference type="AlphaFoldDB" id="A0A4R3KV00"/>
<gene>
    <name evidence="5" type="ORF">EDD80_10434</name>
</gene>
<name>A0A4R3KV00_9SPHI</name>
<proteinExistence type="inferred from homology"/>
<evidence type="ECO:0000259" key="4">
    <source>
        <dbReference type="PROSITE" id="PS52004"/>
    </source>
</evidence>
<dbReference type="InterPro" id="IPR014031">
    <property type="entry name" value="Ketoacyl_synth_C"/>
</dbReference>
<evidence type="ECO:0000313" key="5">
    <source>
        <dbReference type="EMBL" id="TCS87687.1"/>
    </source>
</evidence>
<dbReference type="GO" id="GO:0004315">
    <property type="term" value="F:3-oxoacyl-[acyl-carrier-protein] synthase activity"/>
    <property type="evidence" value="ECO:0007669"/>
    <property type="project" value="TreeGrafter"/>
</dbReference>
<evidence type="ECO:0000256" key="2">
    <source>
        <dbReference type="ARBA" id="ARBA00022679"/>
    </source>
</evidence>
<dbReference type="SMART" id="SM00825">
    <property type="entry name" value="PKS_KS"/>
    <property type="match status" value="1"/>
</dbReference>
<evidence type="ECO:0000256" key="3">
    <source>
        <dbReference type="RuleBase" id="RU003694"/>
    </source>
</evidence>
<dbReference type="Gene3D" id="3.40.47.10">
    <property type="match status" value="2"/>
</dbReference>
<dbReference type="InterPro" id="IPR014030">
    <property type="entry name" value="Ketoacyl_synth_N"/>
</dbReference>